<sequence length="569" mass="64420">MNKTKTTRFSFLHYWHGLGAWNFYFLLKFVLLWYGYLKFDAFSNLLFLAFLLFPLPKTFWHKLRNWIAIPIGVMLFYHDTWLPSFSTVLEQGGQLKNFSFSYLIELAVNFINLKMIGVAFILLVGYLFIEQWVRVSVFIIAGVVWLNISGFTHFSGAMVSAVSANSFTQQTNTSIDQPQPQNTEILSTAQTRAQNNNVLSSPYPPQKQPANNKVLDEWLAQFYRYENKRSTPAPAQLSSHAQPFDILIINICSLSTADAAAVGLQQHPIWGNFDVLFNRFNSVASYSGPASLRLLRASCGQTQHADLYDPADMQCLLMDNLAALGFEKKLVLDHNGEFGHYLQEIRELGNLNVPLQDQSGLSHQITAFDGSKIYNDKETLERWLKAREKSDEKRTVTFVNLVSLHDGNRFVGENTTADYGKRASALLDNLNAFINTLDKRGRRVMVVIVPEHGAALQGDITQMSGLRDIPSQSITTVPVGIRFTGLKNQRLPHTPMMIDKPSSYLALSDFILRNVNGDIFNQSTIDWNALTRELPQTATVSENQNTIVVDYQGKSYIKLNEGEWIDYPD</sequence>
<keyword evidence="1" id="KW-0472">Membrane</keyword>
<evidence type="ECO:0000313" key="2">
    <source>
        <dbReference type="EMBL" id="SUC39425.1"/>
    </source>
</evidence>
<dbReference type="EMBL" id="UGTS01000006">
    <property type="protein sequence ID" value="SUC39425.1"/>
    <property type="molecule type" value="Genomic_DNA"/>
</dbReference>
<dbReference type="InterPro" id="IPR017744">
    <property type="entry name" value="BcsG"/>
</dbReference>
<name>A0A379GEN4_PROMI</name>
<keyword evidence="1" id="KW-1133">Transmembrane helix</keyword>
<dbReference type="Pfam" id="PF11658">
    <property type="entry name" value="CBP_BcsG"/>
    <property type="match status" value="1"/>
</dbReference>
<reference evidence="2 3" key="1">
    <citation type="submission" date="2018-06" db="EMBL/GenBank/DDBJ databases">
        <authorList>
            <consortium name="Pathogen Informatics"/>
            <person name="Doyle S."/>
        </authorList>
    </citation>
    <scope>NUCLEOTIDE SEQUENCE [LARGE SCALE GENOMIC DNA]</scope>
    <source>
        <strain evidence="2 3">NCTC11938</strain>
    </source>
</reference>
<keyword evidence="1" id="KW-0812">Transmembrane</keyword>
<feature type="transmembrane region" description="Helical" evidence="1">
    <location>
        <begin position="106"/>
        <end position="128"/>
    </location>
</feature>
<feature type="transmembrane region" description="Helical" evidence="1">
    <location>
        <begin position="41"/>
        <end position="60"/>
    </location>
</feature>
<feature type="transmembrane region" description="Helical" evidence="1">
    <location>
        <begin position="12"/>
        <end position="35"/>
    </location>
</feature>
<dbReference type="AlphaFoldDB" id="A0A379GEN4"/>
<feature type="transmembrane region" description="Helical" evidence="1">
    <location>
        <begin position="135"/>
        <end position="154"/>
    </location>
</feature>
<gene>
    <name evidence="2" type="ORF">NCTC11938_03715</name>
</gene>
<organism evidence="2 3">
    <name type="scientific">Proteus mirabilis</name>
    <dbReference type="NCBI Taxonomy" id="584"/>
    <lineage>
        <taxon>Bacteria</taxon>
        <taxon>Pseudomonadati</taxon>
        <taxon>Pseudomonadota</taxon>
        <taxon>Gammaproteobacteria</taxon>
        <taxon>Enterobacterales</taxon>
        <taxon>Morganellaceae</taxon>
        <taxon>Proteus</taxon>
    </lineage>
</organism>
<proteinExistence type="predicted"/>
<evidence type="ECO:0000256" key="1">
    <source>
        <dbReference type="SAM" id="Phobius"/>
    </source>
</evidence>
<feature type="transmembrane region" description="Helical" evidence="1">
    <location>
        <begin position="67"/>
        <end position="86"/>
    </location>
</feature>
<evidence type="ECO:0000313" key="3">
    <source>
        <dbReference type="Proteomes" id="UP000254191"/>
    </source>
</evidence>
<dbReference type="Proteomes" id="UP000254191">
    <property type="component" value="Unassembled WGS sequence"/>
</dbReference>
<dbReference type="NCBIfam" id="TIGR03368">
    <property type="entry name" value="cellulose_yhjU"/>
    <property type="match status" value="1"/>
</dbReference>
<protein>
    <submittedName>
        <fullName evidence="2">Cellulose synthase operon protein YhjU</fullName>
    </submittedName>
</protein>
<accession>A0A379GEN4</accession>
<dbReference type="RefSeq" id="WP_004244149.1">
    <property type="nucleotide sequence ID" value="NZ_CAXTHA010000002.1"/>
</dbReference>